<evidence type="ECO:0000313" key="5">
    <source>
        <dbReference type="Proteomes" id="UP000250266"/>
    </source>
</evidence>
<feature type="non-terminal residue" evidence="4">
    <location>
        <position position="1"/>
    </location>
</feature>
<protein>
    <recommendedName>
        <fullName evidence="3">Fork-head domain-containing protein</fullName>
    </recommendedName>
</protein>
<dbReference type="Pfam" id="PF00250">
    <property type="entry name" value="Forkhead"/>
    <property type="match status" value="1"/>
</dbReference>
<dbReference type="Gene3D" id="1.10.10.10">
    <property type="entry name" value="Winged helix-like DNA-binding domain superfamily/Winged helix DNA-binding domain"/>
    <property type="match status" value="1"/>
</dbReference>
<keyword evidence="1 2" id="KW-0238">DNA-binding</keyword>
<accession>A0A8E2ECI1</accession>
<dbReference type="PROSITE" id="PS50039">
    <property type="entry name" value="FORK_HEAD_3"/>
    <property type="match status" value="1"/>
</dbReference>
<keyword evidence="2" id="KW-0539">Nucleus</keyword>
<dbReference type="GO" id="GO:0003700">
    <property type="term" value="F:DNA-binding transcription factor activity"/>
    <property type="evidence" value="ECO:0007669"/>
    <property type="project" value="InterPro"/>
</dbReference>
<evidence type="ECO:0000256" key="1">
    <source>
        <dbReference type="ARBA" id="ARBA00023125"/>
    </source>
</evidence>
<dbReference type="InterPro" id="IPR036388">
    <property type="entry name" value="WH-like_DNA-bd_sf"/>
</dbReference>
<dbReference type="GO" id="GO:0005634">
    <property type="term" value="C:nucleus"/>
    <property type="evidence" value="ECO:0007669"/>
    <property type="project" value="UniProtKB-SubCell"/>
</dbReference>
<dbReference type="OrthoDB" id="5431456at2759"/>
<feature type="non-terminal residue" evidence="4">
    <location>
        <position position="63"/>
    </location>
</feature>
<dbReference type="SUPFAM" id="SSF46785">
    <property type="entry name" value="Winged helix' DNA-binding domain"/>
    <property type="match status" value="1"/>
</dbReference>
<evidence type="ECO:0000259" key="3">
    <source>
        <dbReference type="PROSITE" id="PS50039"/>
    </source>
</evidence>
<gene>
    <name evidence="4" type="ORF">K432DRAFT_272774</name>
</gene>
<evidence type="ECO:0000256" key="2">
    <source>
        <dbReference type="PROSITE-ProRule" id="PRU00089"/>
    </source>
</evidence>
<comment type="subcellular location">
    <subcellularLocation>
        <location evidence="2">Nucleus</location>
    </subcellularLocation>
</comment>
<evidence type="ECO:0000313" key="4">
    <source>
        <dbReference type="EMBL" id="OCK81456.1"/>
    </source>
</evidence>
<keyword evidence="5" id="KW-1185">Reference proteome</keyword>
<organism evidence="4 5">
    <name type="scientific">Lepidopterella palustris CBS 459.81</name>
    <dbReference type="NCBI Taxonomy" id="1314670"/>
    <lineage>
        <taxon>Eukaryota</taxon>
        <taxon>Fungi</taxon>
        <taxon>Dikarya</taxon>
        <taxon>Ascomycota</taxon>
        <taxon>Pezizomycotina</taxon>
        <taxon>Dothideomycetes</taxon>
        <taxon>Pleosporomycetidae</taxon>
        <taxon>Mytilinidiales</taxon>
        <taxon>Argynnaceae</taxon>
        <taxon>Lepidopterella</taxon>
    </lineage>
</organism>
<proteinExistence type="predicted"/>
<dbReference type="EMBL" id="KV744920">
    <property type="protein sequence ID" value="OCK81456.1"/>
    <property type="molecule type" value="Genomic_DNA"/>
</dbReference>
<sequence length="63" mass="7048">PKFSYRELIGLALLAGESHTLTATEINEWISGTYPSYALRVGKWESGISAVLSQHKDFIKLPR</sequence>
<feature type="domain" description="Fork-head" evidence="3">
    <location>
        <begin position="1"/>
        <end position="63"/>
    </location>
</feature>
<dbReference type="AlphaFoldDB" id="A0A8E2ECI1"/>
<reference evidence="4 5" key="1">
    <citation type="journal article" date="2016" name="Nat. Commun.">
        <title>Ectomycorrhizal ecology is imprinted in the genome of the dominant symbiotic fungus Cenococcum geophilum.</title>
        <authorList>
            <consortium name="DOE Joint Genome Institute"/>
            <person name="Peter M."/>
            <person name="Kohler A."/>
            <person name="Ohm R.A."/>
            <person name="Kuo A."/>
            <person name="Krutzmann J."/>
            <person name="Morin E."/>
            <person name="Arend M."/>
            <person name="Barry K.W."/>
            <person name="Binder M."/>
            <person name="Choi C."/>
            <person name="Clum A."/>
            <person name="Copeland A."/>
            <person name="Grisel N."/>
            <person name="Haridas S."/>
            <person name="Kipfer T."/>
            <person name="LaButti K."/>
            <person name="Lindquist E."/>
            <person name="Lipzen A."/>
            <person name="Maire R."/>
            <person name="Meier B."/>
            <person name="Mihaltcheva S."/>
            <person name="Molinier V."/>
            <person name="Murat C."/>
            <person name="Poggeler S."/>
            <person name="Quandt C.A."/>
            <person name="Sperisen C."/>
            <person name="Tritt A."/>
            <person name="Tisserant E."/>
            <person name="Crous P.W."/>
            <person name="Henrissat B."/>
            <person name="Nehls U."/>
            <person name="Egli S."/>
            <person name="Spatafora J.W."/>
            <person name="Grigoriev I.V."/>
            <person name="Martin F.M."/>
        </authorList>
    </citation>
    <scope>NUCLEOTIDE SEQUENCE [LARGE SCALE GENOMIC DNA]</scope>
    <source>
        <strain evidence="4 5">CBS 459.81</strain>
    </source>
</reference>
<dbReference type="GO" id="GO:0043565">
    <property type="term" value="F:sequence-specific DNA binding"/>
    <property type="evidence" value="ECO:0007669"/>
    <property type="project" value="InterPro"/>
</dbReference>
<dbReference type="Proteomes" id="UP000250266">
    <property type="component" value="Unassembled WGS sequence"/>
</dbReference>
<dbReference type="InterPro" id="IPR001766">
    <property type="entry name" value="Fork_head_dom"/>
</dbReference>
<feature type="DNA-binding region" description="Fork-head" evidence="2">
    <location>
        <begin position="1"/>
        <end position="63"/>
    </location>
</feature>
<name>A0A8E2ECI1_9PEZI</name>
<dbReference type="InterPro" id="IPR036390">
    <property type="entry name" value="WH_DNA-bd_sf"/>
</dbReference>